<dbReference type="GO" id="GO:0000793">
    <property type="term" value="C:condensed chromosome"/>
    <property type="evidence" value="ECO:0007669"/>
    <property type="project" value="TreeGrafter"/>
</dbReference>
<accession>A0A836F8R1</accession>
<dbReference type="GO" id="GO:0044774">
    <property type="term" value="P:mitotic DNA integrity checkpoint signaling"/>
    <property type="evidence" value="ECO:0007669"/>
    <property type="project" value="TreeGrafter"/>
</dbReference>
<dbReference type="GO" id="GO:0015074">
    <property type="term" value="P:DNA integration"/>
    <property type="evidence" value="ECO:0007669"/>
    <property type="project" value="TreeGrafter"/>
</dbReference>
<dbReference type="AlphaFoldDB" id="A0A836F8R1"/>
<dbReference type="EMBL" id="JAANIA010000992">
    <property type="protein sequence ID" value="KAG5322395.1"/>
    <property type="molecule type" value="Genomic_DNA"/>
</dbReference>
<dbReference type="Proteomes" id="UP000668214">
    <property type="component" value="Unassembled WGS sequence"/>
</dbReference>
<dbReference type="GO" id="GO:0005634">
    <property type="term" value="C:nucleus"/>
    <property type="evidence" value="ECO:0007669"/>
    <property type="project" value="TreeGrafter"/>
</dbReference>
<keyword evidence="4" id="KW-1185">Reference proteome</keyword>
<organism evidence="3 4">
    <name type="scientific">Pseudoatta argentina</name>
    <dbReference type="NCBI Taxonomy" id="621737"/>
    <lineage>
        <taxon>Eukaryota</taxon>
        <taxon>Metazoa</taxon>
        <taxon>Ecdysozoa</taxon>
        <taxon>Arthropoda</taxon>
        <taxon>Hexapoda</taxon>
        <taxon>Insecta</taxon>
        <taxon>Pterygota</taxon>
        <taxon>Neoptera</taxon>
        <taxon>Endopterygota</taxon>
        <taxon>Hymenoptera</taxon>
        <taxon>Apocrita</taxon>
        <taxon>Aculeata</taxon>
        <taxon>Formicoidea</taxon>
        <taxon>Formicidae</taxon>
        <taxon>Myrmicinae</taxon>
        <taxon>Pseudoatta</taxon>
    </lineage>
</organism>
<dbReference type="GO" id="GO:0003697">
    <property type="term" value="F:single-stranded DNA binding"/>
    <property type="evidence" value="ECO:0007669"/>
    <property type="project" value="TreeGrafter"/>
</dbReference>
<evidence type="ECO:0000256" key="2">
    <source>
        <dbReference type="SAM" id="MobiDB-lite"/>
    </source>
</evidence>
<feature type="region of interest" description="Disordered" evidence="2">
    <location>
        <begin position="723"/>
        <end position="767"/>
    </location>
</feature>
<keyword evidence="1" id="KW-0175">Coiled coil</keyword>
<comment type="caution">
    <text evidence="3">The sequence shown here is derived from an EMBL/GenBank/DDBJ whole genome shotgun (WGS) entry which is preliminary data.</text>
</comment>
<feature type="region of interest" description="Disordered" evidence="2">
    <location>
        <begin position="221"/>
        <end position="254"/>
    </location>
</feature>
<dbReference type="InterPro" id="IPR052709">
    <property type="entry name" value="Transposase-MT_Hybrid"/>
</dbReference>
<dbReference type="GO" id="GO:0000014">
    <property type="term" value="F:single-stranded DNA endodeoxyribonuclease activity"/>
    <property type="evidence" value="ECO:0007669"/>
    <property type="project" value="TreeGrafter"/>
</dbReference>
<name>A0A836F8R1_9HYME</name>
<dbReference type="GO" id="GO:0044547">
    <property type="term" value="F:DNA topoisomerase binding"/>
    <property type="evidence" value="ECO:0007669"/>
    <property type="project" value="TreeGrafter"/>
</dbReference>
<reference evidence="3" key="1">
    <citation type="submission" date="2020-02" db="EMBL/GenBank/DDBJ databases">
        <title>Relaxed selection underlies rapid genomic changes in the transitions from sociality to social parasitism in ants.</title>
        <authorList>
            <person name="Bi X."/>
        </authorList>
    </citation>
    <scope>NUCLEOTIDE SEQUENCE</scope>
    <source>
        <strain evidence="3">BGI-DK2014c</strain>
        <tissue evidence="3">Whole body</tissue>
    </source>
</reference>
<feature type="non-terminal residue" evidence="3">
    <location>
        <position position="1"/>
    </location>
</feature>
<dbReference type="GO" id="GO:0006303">
    <property type="term" value="P:double-strand break repair via nonhomologous end joining"/>
    <property type="evidence" value="ECO:0007669"/>
    <property type="project" value="TreeGrafter"/>
</dbReference>
<dbReference type="GO" id="GO:0031297">
    <property type="term" value="P:replication fork processing"/>
    <property type="evidence" value="ECO:0007669"/>
    <property type="project" value="TreeGrafter"/>
</dbReference>
<gene>
    <name evidence="3" type="ORF">G6Z78_0009781</name>
</gene>
<dbReference type="InterPro" id="IPR036397">
    <property type="entry name" value="RNaseH_sf"/>
</dbReference>
<dbReference type="PANTHER" id="PTHR46060:SF2">
    <property type="entry name" value="HISTONE-LYSINE N-METHYLTRANSFERASE SETMAR"/>
    <property type="match status" value="1"/>
</dbReference>
<evidence type="ECO:0000313" key="4">
    <source>
        <dbReference type="Proteomes" id="UP000668214"/>
    </source>
</evidence>
<dbReference type="PANTHER" id="PTHR46060">
    <property type="entry name" value="MARINER MOS1 TRANSPOSASE-LIKE PROTEIN"/>
    <property type="match status" value="1"/>
</dbReference>
<dbReference type="GO" id="GO:0046975">
    <property type="term" value="F:histone H3K36 methyltransferase activity"/>
    <property type="evidence" value="ECO:0007669"/>
    <property type="project" value="TreeGrafter"/>
</dbReference>
<evidence type="ECO:0000313" key="3">
    <source>
        <dbReference type="EMBL" id="KAG5322395.1"/>
    </source>
</evidence>
<feature type="compositionally biased region" description="Polar residues" evidence="2">
    <location>
        <begin position="736"/>
        <end position="752"/>
    </location>
</feature>
<dbReference type="GO" id="GO:0035861">
    <property type="term" value="C:site of double-strand break"/>
    <property type="evidence" value="ECO:0007669"/>
    <property type="project" value="TreeGrafter"/>
</dbReference>
<dbReference type="GO" id="GO:0000729">
    <property type="term" value="P:DNA double-strand break processing"/>
    <property type="evidence" value="ECO:0007669"/>
    <property type="project" value="TreeGrafter"/>
</dbReference>
<protein>
    <submittedName>
        <fullName evidence="3">MOS1T transposase</fullName>
    </submittedName>
</protein>
<dbReference type="Gene3D" id="3.30.420.10">
    <property type="entry name" value="Ribonuclease H-like superfamily/Ribonuclease H"/>
    <property type="match status" value="1"/>
</dbReference>
<feature type="non-terminal residue" evidence="3">
    <location>
        <position position="802"/>
    </location>
</feature>
<evidence type="ECO:0000256" key="1">
    <source>
        <dbReference type="SAM" id="Coils"/>
    </source>
</evidence>
<dbReference type="GO" id="GO:0003690">
    <property type="term" value="F:double-stranded DNA binding"/>
    <property type="evidence" value="ECO:0007669"/>
    <property type="project" value="TreeGrafter"/>
</dbReference>
<proteinExistence type="predicted"/>
<feature type="coiled-coil region" evidence="1">
    <location>
        <begin position="106"/>
        <end position="157"/>
    </location>
</feature>
<dbReference type="GO" id="GO:0042800">
    <property type="term" value="F:histone H3K4 methyltransferase activity"/>
    <property type="evidence" value="ECO:0007669"/>
    <property type="project" value="TreeGrafter"/>
</dbReference>
<sequence length="802" mass="88721">MKSRSGQVNVETSRSRSGHWSRSARLSQQLFLLDHVLYDVYMRPRVKDKYLEEMGLVERESEMQELNAPRPGRSRDLFGVQLECRPVRGSTQKIRIGSGTVTSLLLEGERRKLAVLQRELQAALEEGGSVKVKEKQRQELLHAISKIQGQHEQLDKEYRIHAAGVLLCNSRGSGKVKIPDDHYSFLFIHGSGGGGGGDGGGGGGSGGRQFLGGGGCGSSSAKPCVHPVPPRQQGVVRSGASAGSPPGFRRTFLEPAGRTDQTGRLAGYVVRNRWPCGKPGPLRTDLCRVQTIPCLARCDRRSRSAARFYQSAPRGYHRTWRSYRNATHLESQGWVVAVSHVSSRIYAKTCPLKYENGRKTLRLKFATGLWLFSSLNIDEVEQASVLRETKTHLRRSGMIQKQGHWVPYELKPRTTASTAEKKRFFASHRIVTGDEKWIHYDNPKRRKSWGKPGHARKTKYPWLAGCNLLSTITGDRYRLQLMRLSRALKEKRPLLLHDNARPLETLKWEVLPHPLYSPDIAPSDFHLFSNRSQPAIGLKQTPKARSVTPLGIESMAWIHPSNPSPTNSILLSDQERSADDRGAGMDDHEIQSTVESILGPGVKVVDCEKKSCVREEEVLLINGVPIPLEGPDGVAIREAMITGQVPPCDLLNQILVKAGILRAPVRLETSLSVKSSIVTKEEVTVARGGKVVDERSRETKENNHYASSTSEIWEPVGIIHRPRNIKPFDSSDDSRPNSNASSDQGYTTSSNHVLRERGGASTAGCPICEDNDPECTRRCLGGLTGLGKQKISGVRTTTSVVS</sequence>